<dbReference type="EMBL" id="QJQB01000403">
    <property type="protein sequence ID" value="PYA64678.1"/>
    <property type="molecule type" value="Genomic_DNA"/>
</dbReference>
<reference evidence="1" key="1">
    <citation type="submission" date="2018-06" db="EMBL/GenBank/DDBJ databases">
        <title>Serratia marcescens genome sequencing and assembly.</title>
        <authorList>
            <person name="Martins R.C.R."/>
            <person name="Perdigao-Neto L.V."/>
            <person name="Costa S.F."/>
            <person name="Levin A.S.S."/>
        </authorList>
    </citation>
    <scope>NUCLEOTIDE SEQUENCE</scope>
    <source>
        <strain evidence="1">1283</strain>
    </source>
</reference>
<accession>A0ABX5NC43</accession>
<reference evidence="1" key="2">
    <citation type="submission" date="2018-06" db="EMBL/GenBank/DDBJ databases">
        <authorList>
            <person name="Martins R.C."/>
            <person name="Perdigao-Neto L.V."/>
            <person name="Costa S.F."/>
            <person name="Levin A.S.S."/>
        </authorList>
    </citation>
    <scope>NUCLEOTIDE SEQUENCE</scope>
    <source>
        <strain evidence="1">1283</strain>
    </source>
</reference>
<proteinExistence type="predicted"/>
<comment type="caution">
    <text evidence="1">The sequence shown here is derived from an EMBL/GenBank/DDBJ whole genome shotgun (WGS) entry which is preliminary data.</text>
</comment>
<dbReference type="Gene3D" id="2.120.10.30">
    <property type="entry name" value="TolB, C-terminal domain"/>
    <property type="match status" value="1"/>
</dbReference>
<dbReference type="Pfam" id="PF07676">
    <property type="entry name" value="PD40"/>
    <property type="match status" value="1"/>
</dbReference>
<gene>
    <name evidence="1" type="ORF">DMW51_17060</name>
</gene>
<organism evidence="1 2">
    <name type="scientific">Serratia marcescens</name>
    <dbReference type="NCBI Taxonomy" id="615"/>
    <lineage>
        <taxon>Bacteria</taxon>
        <taxon>Pseudomonadati</taxon>
        <taxon>Pseudomonadota</taxon>
        <taxon>Gammaproteobacteria</taxon>
        <taxon>Enterobacterales</taxon>
        <taxon>Yersiniaceae</taxon>
        <taxon>Serratia</taxon>
    </lineage>
</organism>
<name>A0ABX5NC43_SERMA</name>
<dbReference type="InterPro" id="IPR011042">
    <property type="entry name" value="6-blade_b-propeller_TolB-like"/>
</dbReference>
<dbReference type="SUPFAM" id="SSF82171">
    <property type="entry name" value="DPP6 N-terminal domain-like"/>
    <property type="match status" value="1"/>
</dbReference>
<dbReference type="InterPro" id="IPR011659">
    <property type="entry name" value="WD40"/>
</dbReference>
<evidence type="ECO:0000313" key="2">
    <source>
        <dbReference type="Proteomes" id="UP000247823"/>
    </source>
</evidence>
<dbReference type="Proteomes" id="UP000247823">
    <property type="component" value="Unassembled WGS sequence"/>
</dbReference>
<sequence length="80" mass="8660">SRSEHDIQSAFSWHPQGGAIALVCDNSVMLCEVAGGRLQRLTQRSAQPPSADAVVFSPDGKKVAFMREIAGFNQIFVVEV</sequence>
<feature type="non-terminal residue" evidence="1">
    <location>
        <position position="1"/>
    </location>
</feature>
<evidence type="ECO:0000313" key="1">
    <source>
        <dbReference type="EMBL" id="PYA64678.1"/>
    </source>
</evidence>
<protein>
    <submittedName>
        <fullName evidence="1">Biopolymer transporter Tol</fullName>
    </submittedName>
</protein>
<keyword evidence="2" id="KW-1185">Reference proteome</keyword>